<sequence length="171" mass="19441">MYNAKGRYALMALFAIAALACLFYDQYQLAALAGFLFAFVIWSHFKHSSVLLASKHFKNGDHERTARVLAEVGNPDRLAKNRRGYYEFMKANIALKKEDYDQAEYHFQIASRFPLGGKNDKAFVMIHLANLALRKKDKERCAAYLIKAKELAVSSKAQDIITKIEKEANSL</sequence>
<keyword evidence="1" id="KW-0472">Membrane</keyword>
<dbReference type="EMBL" id="FWXT01000001">
    <property type="protein sequence ID" value="SMC53409.1"/>
    <property type="molecule type" value="Genomic_DNA"/>
</dbReference>
<dbReference type="PROSITE" id="PS51257">
    <property type="entry name" value="PROKAR_LIPOPROTEIN"/>
    <property type="match status" value="1"/>
</dbReference>
<evidence type="ECO:0000313" key="2">
    <source>
        <dbReference type="EMBL" id="SMC53409.1"/>
    </source>
</evidence>
<gene>
    <name evidence="2" type="ORF">SAMN04488524_1072</name>
</gene>
<protein>
    <recommendedName>
        <fullName evidence="4">Tetratricopeptide repeat-containing protein</fullName>
    </recommendedName>
</protein>
<evidence type="ECO:0000313" key="3">
    <source>
        <dbReference type="Proteomes" id="UP000192756"/>
    </source>
</evidence>
<keyword evidence="1" id="KW-1133">Transmembrane helix</keyword>
<dbReference type="SUPFAM" id="SSF81901">
    <property type="entry name" value="HCP-like"/>
    <property type="match status" value="1"/>
</dbReference>
<dbReference type="STRING" id="151894.SAMN04488524_1072"/>
<keyword evidence="3" id="KW-1185">Reference proteome</keyword>
<name>A0A1W1ZY38_9SPHI</name>
<organism evidence="2 3">
    <name type="scientific">Pedobacter africanus</name>
    <dbReference type="NCBI Taxonomy" id="151894"/>
    <lineage>
        <taxon>Bacteria</taxon>
        <taxon>Pseudomonadati</taxon>
        <taxon>Bacteroidota</taxon>
        <taxon>Sphingobacteriia</taxon>
        <taxon>Sphingobacteriales</taxon>
        <taxon>Sphingobacteriaceae</taxon>
        <taxon>Pedobacter</taxon>
    </lineage>
</organism>
<accession>A0A1W1ZY38</accession>
<dbReference type="OrthoDB" id="1432556at2"/>
<feature type="transmembrane region" description="Helical" evidence="1">
    <location>
        <begin position="6"/>
        <end position="24"/>
    </location>
</feature>
<dbReference type="InterPro" id="IPR011990">
    <property type="entry name" value="TPR-like_helical_dom_sf"/>
</dbReference>
<reference evidence="3" key="1">
    <citation type="submission" date="2017-04" db="EMBL/GenBank/DDBJ databases">
        <authorList>
            <person name="Varghese N."/>
            <person name="Submissions S."/>
        </authorList>
    </citation>
    <scope>NUCLEOTIDE SEQUENCE [LARGE SCALE GENOMIC DNA]</scope>
    <source>
        <strain evidence="3">DSM 12126</strain>
    </source>
</reference>
<keyword evidence="1" id="KW-0812">Transmembrane</keyword>
<feature type="transmembrane region" description="Helical" evidence="1">
    <location>
        <begin position="29"/>
        <end position="45"/>
    </location>
</feature>
<evidence type="ECO:0008006" key="4">
    <source>
        <dbReference type="Google" id="ProtNLM"/>
    </source>
</evidence>
<dbReference type="Gene3D" id="1.25.40.10">
    <property type="entry name" value="Tetratricopeptide repeat domain"/>
    <property type="match status" value="1"/>
</dbReference>
<proteinExistence type="predicted"/>
<dbReference type="Proteomes" id="UP000192756">
    <property type="component" value="Unassembled WGS sequence"/>
</dbReference>
<dbReference type="RefSeq" id="WP_084237347.1">
    <property type="nucleotide sequence ID" value="NZ_FWXT01000001.1"/>
</dbReference>
<dbReference type="AlphaFoldDB" id="A0A1W1ZY38"/>
<evidence type="ECO:0000256" key="1">
    <source>
        <dbReference type="SAM" id="Phobius"/>
    </source>
</evidence>